<proteinExistence type="predicted"/>
<evidence type="ECO:0000313" key="2">
    <source>
        <dbReference type="Proteomes" id="UP000667802"/>
    </source>
</evidence>
<dbReference type="Proteomes" id="UP000667802">
    <property type="component" value="Unassembled WGS sequence"/>
</dbReference>
<evidence type="ECO:0000313" key="1">
    <source>
        <dbReference type="EMBL" id="MDR9893250.1"/>
    </source>
</evidence>
<comment type="caution">
    <text evidence="1">The sequence shown here is derived from an EMBL/GenBank/DDBJ whole genome shotgun (WGS) entry which is preliminary data.</text>
</comment>
<reference evidence="2" key="1">
    <citation type="journal article" date="2021" name="Science">
        <title>Hunting the eagle killer: A cyanobacterial neurotoxin causes vacuolar myelinopathy.</title>
        <authorList>
            <person name="Breinlinger S."/>
            <person name="Phillips T.J."/>
            <person name="Haram B.N."/>
            <person name="Mares J."/>
            <person name="Martinez Yerena J.A."/>
            <person name="Hrouzek P."/>
            <person name="Sobotka R."/>
            <person name="Henderson W.M."/>
            <person name="Schmieder P."/>
            <person name="Williams S.M."/>
            <person name="Lauderdale J.D."/>
            <person name="Wilde H.D."/>
            <person name="Gerrin W."/>
            <person name="Kust A."/>
            <person name="Washington J.W."/>
            <person name="Wagner C."/>
            <person name="Geier B."/>
            <person name="Liebeke M."/>
            <person name="Enke H."/>
            <person name="Niedermeyer T.H.J."/>
            <person name="Wilde S.B."/>
        </authorList>
    </citation>
    <scope>NUCLEOTIDE SEQUENCE [LARGE SCALE GENOMIC DNA]</scope>
    <source>
        <strain evidence="2">Thurmond2011</strain>
    </source>
</reference>
<gene>
    <name evidence="1" type="ORF">G7B40_001445</name>
</gene>
<dbReference type="RefSeq" id="WP_208344080.1">
    <property type="nucleotide sequence ID" value="NZ_CAWQFN010000474.1"/>
</dbReference>
<dbReference type="EMBL" id="JAALHA020000001">
    <property type="protein sequence ID" value="MDR9893250.1"/>
    <property type="molecule type" value="Genomic_DNA"/>
</dbReference>
<name>A0AAP5I694_9CYAN</name>
<organism evidence="1 2">
    <name type="scientific">Aetokthonos hydrillicola Thurmond2011</name>
    <dbReference type="NCBI Taxonomy" id="2712845"/>
    <lineage>
        <taxon>Bacteria</taxon>
        <taxon>Bacillati</taxon>
        <taxon>Cyanobacteriota</taxon>
        <taxon>Cyanophyceae</taxon>
        <taxon>Nostocales</taxon>
        <taxon>Hapalosiphonaceae</taxon>
        <taxon>Aetokthonos</taxon>
    </lineage>
</organism>
<keyword evidence="2" id="KW-1185">Reference proteome</keyword>
<protein>
    <submittedName>
        <fullName evidence="1">Uncharacterized protein</fullName>
    </submittedName>
</protein>
<sequence length="222" mass="23317">MSISTGSLTFLPNPQKTSTQIINAPNGGRFIWQYARAQLTSTLQNAIPLLVPYVKPNTQLSQYPDIPLQLPVGAQIQRVDFRLPRTPTLGDASIYEIDLPKGCTIIGTTGENLKVSPTSGTTHTVVAPVITCASSSYTPNASAVLQRQSGQADQSSPSLIQTVSGSAMTLQITVSNAGNSAAGNGIALSLSGALAYIYASIIYRIDGDAIKPWSLDLPAMPG</sequence>
<accession>A0AAP5I694</accession>
<dbReference type="AlphaFoldDB" id="A0AAP5I694"/>